<evidence type="ECO:0000313" key="3">
    <source>
        <dbReference type="Proteomes" id="UP000632154"/>
    </source>
</evidence>
<sequence>MRHLLVTLALAALTTAAAAGQIPGQPIYYFPKRDVMTDANQGSLAIAEANDTGANTFVGVFCNGQGGYDIILNTKNPLMTENSFYLNRSPNVMYRIDSEAPKTVKTETAFLDDAPDLTAVWFTEQAEKEIYRAFVRGRSKVTMRVMRDGMAPLDYVFTAKGFIAAMERIGNCR</sequence>
<keyword evidence="3" id="KW-1185">Reference proteome</keyword>
<proteinExistence type="predicted"/>
<reference evidence="3" key="1">
    <citation type="journal article" date="2019" name="Int. J. Syst. Evol. Microbiol.">
        <title>The Global Catalogue of Microorganisms (GCM) 10K type strain sequencing project: providing services to taxonomists for standard genome sequencing and annotation.</title>
        <authorList>
            <consortium name="The Broad Institute Genomics Platform"/>
            <consortium name="The Broad Institute Genome Sequencing Center for Infectious Disease"/>
            <person name="Wu L."/>
            <person name="Ma J."/>
        </authorList>
    </citation>
    <scope>NUCLEOTIDE SEQUENCE [LARGE SCALE GENOMIC DNA]</scope>
    <source>
        <strain evidence="3">CGMCC 1.18439</strain>
    </source>
</reference>
<dbReference type="Proteomes" id="UP000632154">
    <property type="component" value="Unassembled WGS sequence"/>
</dbReference>
<evidence type="ECO:0000256" key="1">
    <source>
        <dbReference type="SAM" id="SignalP"/>
    </source>
</evidence>
<protein>
    <submittedName>
        <fullName evidence="2">Uncharacterized protein</fullName>
    </submittedName>
</protein>
<gene>
    <name evidence="2" type="ORF">GCM10017783_09900</name>
</gene>
<evidence type="ECO:0000313" key="2">
    <source>
        <dbReference type="EMBL" id="GHF99802.1"/>
    </source>
</evidence>
<comment type="caution">
    <text evidence="2">The sequence shown here is derived from an EMBL/GenBank/DDBJ whole genome shotgun (WGS) entry which is preliminary data.</text>
</comment>
<feature type="chain" id="PRO_5046536736" evidence="1">
    <location>
        <begin position="20"/>
        <end position="173"/>
    </location>
</feature>
<name>A0ABQ3K400_9DEIO</name>
<dbReference type="EMBL" id="BNAL01000008">
    <property type="protein sequence ID" value="GHF99802.1"/>
    <property type="molecule type" value="Genomic_DNA"/>
</dbReference>
<feature type="signal peptide" evidence="1">
    <location>
        <begin position="1"/>
        <end position="19"/>
    </location>
</feature>
<keyword evidence="1" id="KW-0732">Signal</keyword>
<accession>A0ABQ3K400</accession>
<organism evidence="2 3">
    <name type="scientific">Deinococcus piscis</name>
    <dbReference type="NCBI Taxonomy" id="394230"/>
    <lineage>
        <taxon>Bacteria</taxon>
        <taxon>Thermotogati</taxon>
        <taxon>Deinococcota</taxon>
        <taxon>Deinococci</taxon>
        <taxon>Deinococcales</taxon>
        <taxon>Deinococcaceae</taxon>
        <taxon>Deinococcus</taxon>
    </lineage>
</organism>
<dbReference type="RefSeq" id="WP_189642566.1">
    <property type="nucleotide sequence ID" value="NZ_BNAL01000008.1"/>
</dbReference>